<dbReference type="AlphaFoldDB" id="A0A8J3Q9L3"/>
<gene>
    <name evidence="1" type="ORF">Rhe02_39340</name>
</gene>
<reference evidence="1" key="1">
    <citation type="submission" date="2021-01" db="EMBL/GenBank/DDBJ databases">
        <title>Whole genome shotgun sequence of Rhizocola hellebori NBRC 109834.</title>
        <authorList>
            <person name="Komaki H."/>
            <person name="Tamura T."/>
        </authorList>
    </citation>
    <scope>NUCLEOTIDE SEQUENCE</scope>
    <source>
        <strain evidence="1">NBRC 109834</strain>
    </source>
</reference>
<comment type="caution">
    <text evidence="1">The sequence shown here is derived from an EMBL/GenBank/DDBJ whole genome shotgun (WGS) entry which is preliminary data.</text>
</comment>
<dbReference type="SUPFAM" id="SSF51735">
    <property type="entry name" value="NAD(P)-binding Rossmann-fold domains"/>
    <property type="match status" value="1"/>
</dbReference>
<protein>
    <submittedName>
        <fullName evidence="1">Nucleotide-diphosphate-sugar epimerase</fullName>
    </submittedName>
</protein>
<evidence type="ECO:0000313" key="2">
    <source>
        <dbReference type="Proteomes" id="UP000612899"/>
    </source>
</evidence>
<dbReference type="Gene3D" id="3.90.25.10">
    <property type="entry name" value="UDP-galactose 4-epimerase, domain 1"/>
    <property type="match status" value="1"/>
</dbReference>
<dbReference type="EMBL" id="BONY01000022">
    <property type="protein sequence ID" value="GIH05867.1"/>
    <property type="molecule type" value="Genomic_DNA"/>
</dbReference>
<dbReference type="InterPro" id="IPR036291">
    <property type="entry name" value="NAD(P)-bd_dom_sf"/>
</dbReference>
<dbReference type="Gene3D" id="3.40.50.720">
    <property type="entry name" value="NAD(P)-binding Rossmann-like Domain"/>
    <property type="match status" value="1"/>
</dbReference>
<accession>A0A8J3Q9L3</accession>
<keyword evidence="2" id="KW-1185">Reference proteome</keyword>
<organism evidence="1 2">
    <name type="scientific">Rhizocola hellebori</name>
    <dbReference type="NCBI Taxonomy" id="1392758"/>
    <lineage>
        <taxon>Bacteria</taxon>
        <taxon>Bacillati</taxon>
        <taxon>Actinomycetota</taxon>
        <taxon>Actinomycetes</taxon>
        <taxon>Micromonosporales</taxon>
        <taxon>Micromonosporaceae</taxon>
        <taxon>Rhizocola</taxon>
    </lineage>
</organism>
<dbReference type="Proteomes" id="UP000612899">
    <property type="component" value="Unassembled WGS sequence"/>
</dbReference>
<dbReference type="InterPro" id="IPR051604">
    <property type="entry name" value="Ergot_Alk_Oxidoreductase"/>
</dbReference>
<proteinExistence type="predicted"/>
<evidence type="ECO:0000313" key="1">
    <source>
        <dbReference type="EMBL" id="GIH05867.1"/>
    </source>
</evidence>
<dbReference type="PANTHER" id="PTHR43162:SF1">
    <property type="entry name" value="PRESTALK A DIFFERENTIATION PROTEIN A"/>
    <property type="match status" value="1"/>
</dbReference>
<dbReference type="PANTHER" id="PTHR43162">
    <property type="match status" value="1"/>
</dbReference>
<sequence length="237" mass="25537">MAGNLSDPDSLIPALEGVTALHLINFDGTEGYTPLTTGAEIISLAAKAGVKRVTVLRGGDKGTVENALEASDLEWTFIQPVEFMSGVFDWIESIRDEGIVRAPFASVRSAMVHDSDIGAVIAAVLTQDGHAGKTYTLTGPQAMTIPQKVAAISDALGRDIKYFELSEQEARDDWRQQGLPDEVIEFFVMAHGNPPAQAYTVLPTIEQITGRPPLTLQDFVRDHAARYSSSSHVRAGS</sequence>
<name>A0A8J3Q9L3_9ACTN</name>